<dbReference type="GeneTree" id="ENSGT00940000154323"/>
<accession>A0A3Q2Q3S1</accession>
<evidence type="ECO:0000313" key="3">
    <source>
        <dbReference type="Proteomes" id="UP000265000"/>
    </source>
</evidence>
<dbReference type="PANTHER" id="PTHR28457:SF1">
    <property type="entry name" value="CILIA- AND FLAGELLA-ASSOCIATED PROTEIN 119"/>
    <property type="match status" value="1"/>
</dbReference>
<dbReference type="STRING" id="8078.ENSFHEP00000021021"/>
<protein>
    <submittedName>
        <fullName evidence="2">Coiled-coil domain containing 189</fullName>
    </submittedName>
</protein>
<feature type="compositionally biased region" description="Basic and acidic residues" evidence="1">
    <location>
        <begin position="283"/>
        <end position="292"/>
    </location>
</feature>
<feature type="region of interest" description="Disordered" evidence="1">
    <location>
        <begin position="222"/>
        <end position="298"/>
    </location>
</feature>
<dbReference type="AlphaFoldDB" id="A0A3Q2Q3S1"/>
<evidence type="ECO:0000256" key="1">
    <source>
        <dbReference type="SAM" id="MobiDB-lite"/>
    </source>
</evidence>
<organism evidence="2 3">
    <name type="scientific">Fundulus heteroclitus</name>
    <name type="common">Killifish</name>
    <name type="synonym">Mummichog</name>
    <dbReference type="NCBI Taxonomy" id="8078"/>
    <lineage>
        <taxon>Eukaryota</taxon>
        <taxon>Metazoa</taxon>
        <taxon>Chordata</taxon>
        <taxon>Craniata</taxon>
        <taxon>Vertebrata</taxon>
        <taxon>Euteleostomi</taxon>
        <taxon>Actinopterygii</taxon>
        <taxon>Neopterygii</taxon>
        <taxon>Teleostei</taxon>
        <taxon>Neoteleostei</taxon>
        <taxon>Acanthomorphata</taxon>
        <taxon>Ovalentaria</taxon>
        <taxon>Atherinomorphae</taxon>
        <taxon>Cyprinodontiformes</taxon>
        <taxon>Fundulidae</taxon>
        <taxon>Fundulus</taxon>
    </lineage>
</organism>
<dbReference type="Proteomes" id="UP000265000">
    <property type="component" value="Unplaced"/>
</dbReference>
<proteinExistence type="predicted"/>
<dbReference type="PANTHER" id="PTHR28457">
    <property type="entry name" value="COILED-COIL DOMAIN-CONTAINING PROTEIN 189"/>
    <property type="match status" value="1"/>
</dbReference>
<feature type="compositionally biased region" description="Basic and acidic residues" evidence="1">
    <location>
        <begin position="222"/>
        <end position="233"/>
    </location>
</feature>
<dbReference type="Ensembl" id="ENSFHET00000030677.1">
    <property type="protein sequence ID" value="ENSFHEP00000021021.1"/>
    <property type="gene ID" value="ENSFHEG00000022978.1"/>
</dbReference>
<reference evidence="2" key="2">
    <citation type="submission" date="2025-09" db="UniProtKB">
        <authorList>
            <consortium name="Ensembl"/>
        </authorList>
    </citation>
    <scope>IDENTIFICATION</scope>
</reference>
<reference evidence="2" key="1">
    <citation type="submission" date="2025-08" db="UniProtKB">
        <authorList>
            <consortium name="Ensembl"/>
        </authorList>
    </citation>
    <scope>IDENTIFICATION</scope>
</reference>
<evidence type="ECO:0000313" key="2">
    <source>
        <dbReference type="Ensembl" id="ENSFHEP00000021021.1"/>
    </source>
</evidence>
<sequence>MDTTIMVPRDFTAKLLLWKDISYHDMELIDQMQTIPDLERTLCSVLGVDLPEPKKGVLLELYVQTVLFCREQNFNKEQTSALLSIIKSIHEANVETPLNNSEQCLRYCNDLLLCHSVRVCITECPKIIAAQLLHFIITFPPDAHVSLPQKRPPFSINLFSFQEANCILNHIQDHYLRHYRIYKYIFTPQVKLDLFLTYSGTAEQGPSAADDSSVPAGVINMREEEADTKRSDSSETQETTTTEEEASDGSTDLKALIEREVGQQMQQVSRLLDERIRGTASEHNSRIHDAKPNQKGKK</sequence>
<dbReference type="Pfam" id="PF14769">
    <property type="entry name" value="CLAMP"/>
    <property type="match status" value="2"/>
</dbReference>
<name>A0A3Q2Q3S1_FUNHE</name>
<keyword evidence="3" id="KW-1185">Reference proteome</keyword>
<dbReference type="InterPro" id="IPR032727">
    <property type="entry name" value="CLAMP"/>
</dbReference>